<evidence type="ECO:0000256" key="8">
    <source>
        <dbReference type="SAM" id="Coils"/>
    </source>
</evidence>
<proteinExistence type="inferred from homology"/>
<keyword evidence="6" id="KW-0966">Cell projection</keyword>
<dbReference type="AlphaFoldDB" id="A0AAU9JN48"/>
<feature type="region of interest" description="Disordered" evidence="9">
    <location>
        <begin position="339"/>
        <end position="393"/>
    </location>
</feature>
<evidence type="ECO:0000259" key="10">
    <source>
        <dbReference type="PROSITE" id="PS50157"/>
    </source>
</evidence>
<reference evidence="11" key="1">
    <citation type="submission" date="2021-09" db="EMBL/GenBank/DDBJ databases">
        <authorList>
            <consortium name="AG Swart"/>
            <person name="Singh M."/>
            <person name="Singh A."/>
            <person name="Seah K."/>
            <person name="Emmerich C."/>
        </authorList>
    </citation>
    <scope>NUCLEOTIDE SEQUENCE</scope>
    <source>
        <strain evidence="11">ATCC30299</strain>
    </source>
</reference>
<evidence type="ECO:0000256" key="1">
    <source>
        <dbReference type="ARBA" id="ARBA00004114"/>
    </source>
</evidence>
<evidence type="ECO:0000256" key="3">
    <source>
        <dbReference type="ARBA" id="ARBA00009131"/>
    </source>
</evidence>
<dbReference type="Proteomes" id="UP001162131">
    <property type="component" value="Unassembled WGS sequence"/>
</dbReference>
<keyword evidence="4 8" id="KW-0175">Coiled coil</keyword>
<dbReference type="PROSITE" id="PS00028">
    <property type="entry name" value="ZINC_FINGER_C2H2_1"/>
    <property type="match status" value="1"/>
</dbReference>
<keyword evidence="7" id="KW-0863">Zinc-finger</keyword>
<dbReference type="Pfam" id="PF13815">
    <property type="entry name" value="Dzip-like_N"/>
    <property type="match status" value="1"/>
</dbReference>
<dbReference type="PANTHER" id="PTHR21502:SF3">
    <property type="entry name" value="CILIUM ASSEMBLY PROTEIN DZIP1L"/>
    <property type="match status" value="1"/>
</dbReference>
<sequence length="714" mass="83064">MSNPLIPNLEPENISNFVWKQRLGKINWKKITTLDIDAAFQAGNIDNLQEIIENLTFAALDREDLEKIGDSSVLKVFRLSQLAMEYHLYTQNQLSIKANSCESQYKLYFEQNQYLQESFTANEKEINNLKAELQKKKHAVMAYKRLLKQPLASIMMRKEAAQAAAAKCELCSKQFVSQEYLDKHKARRHAQENSQSNVTQNQQAQLNIVPIMNTLNSFMAQQLQTLADTNLRGIKVMQDLYESRIYEMNSFQSMIIRESQQRSLYMSQEEQVSRECIEKQILIEEQKKKIEENERKINEMKENKEIINKKKIDLENILEEVQVEEQKIDFSPESQPIIIKVPKSSRSPRNLKNNSSPSSKRNTQSPFKFGSNAHDLEDDSASEDEKSQENISSLKVNKTIEEISIQKTKKKEEISAEIAASKENIETQVDFPSIKLINLEAQRKKTNIANRIRPLMQRQTHLAFHEKYTSPIETFYNYDYEYLTEIRQKIVSALENQFLRFSEEEIHNRLRKDPIYSAKRIEIINRINKMCEEIKQNSISSKQKKSNELESPPLPQIRKSLSENKAQNNSEKLQIPELKPQVSESRWNKPEPNIKIFNLNVNNEKFQEDEEEKKTYKISGRIDDSIAQKESRLIQGVEHVQNKESIKDPVASEKGSNNFREGTIFGERNLGKNSVMGLETQKIKKQMLIIGAKAVLKLLNRDIKKHDVELQEIF</sequence>
<dbReference type="InterPro" id="IPR051241">
    <property type="entry name" value="DZIP_RILPL"/>
</dbReference>
<feature type="compositionally biased region" description="Polar residues" evidence="9">
    <location>
        <begin position="563"/>
        <end position="572"/>
    </location>
</feature>
<keyword evidence="5" id="KW-0206">Cytoskeleton</keyword>
<dbReference type="PROSITE" id="PS50157">
    <property type="entry name" value="ZINC_FINGER_C2H2_2"/>
    <property type="match status" value="1"/>
</dbReference>
<comment type="caution">
    <text evidence="11">The sequence shown here is derived from an EMBL/GenBank/DDBJ whole genome shotgun (WGS) entry which is preliminary data.</text>
</comment>
<feature type="coiled-coil region" evidence="8">
    <location>
        <begin position="274"/>
        <end position="327"/>
    </location>
</feature>
<comment type="subcellular location">
    <subcellularLocation>
        <location evidence="2">Cytoplasm</location>
        <location evidence="2">Cytoskeleton</location>
        <location evidence="2">Cilium basal body</location>
    </subcellularLocation>
    <subcellularLocation>
        <location evidence="1">Cytoplasm</location>
        <location evidence="1">Cytoskeleton</location>
        <location evidence="1">Microtubule organizing center</location>
        <location evidence="1">Centrosome</location>
        <location evidence="1">Centriole</location>
    </subcellularLocation>
</comment>
<organism evidence="11 12">
    <name type="scientific">Blepharisma stoltei</name>
    <dbReference type="NCBI Taxonomy" id="1481888"/>
    <lineage>
        <taxon>Eukaryota</taxon>
        <taxon>Sar</taxon>
        <taxon>Alveolata</taxon>
        <taxon>Ciliophora</taxon>
        <taxon>Postciliodesmatophora</taxon>
        <taxon>Heterotrichea</taxon>
        <taxon>Heterotrichida</taxon>
        <taxon>Blepharismidae</taxon>
        <taxon>Blepharisma</taxon>
    </lineage>
</organism>
<evidence type="ECO:0000256" key="4">
    <source>
        <dbReference type="ARBA" id="ARBA00023054"/>
    </source>
</evidence>
<dbReference type="GO" id="GO:0008270">
    <property type="term" value="F:zinc ion binding"/>
    <property type="evidence" value="ECO:0007669"/>
    <property type="project" value="UniProtKB-KW"/>
</dbReference>
<name>A0AAU9JN48_9CILI</name>
<evidence type="ECO:0000256" key="6">
    <source>
        <dbReference type="ARBA" id="ARBA00023273"/>
    </source>
</evidence>
<feature type="domain" description="C2H2-type" evidence="10">
    <location>
        <begin position="166"/>
        <end position="194"/>
    </location>
</feature>
<evidence type="ECO:0000256" key="9">
    <source>
        <dbReference type="SAM" id="MobiDB-lite"/>
    </source>
</evidence>
<evidence type="ECO:0000256" key="5">
    <source>
        <dbReference type="ARBA" id="ARBA00023212"/>
    </source>
</evidence>
<comment type="similarity">
    <text evidence="3">Belongs to the DZIP C2H2-type zinc-finger protein family.</text>
</comment>
<accession>A0AAU9JN48</accession>
<keyword evidence="12" id="KW-1185">Reference proteome</keyword>
<dbReference type="EMBL" id="CAJZBQ010000043">
    <property type="protein sequence ID" value="CAG9327143.1"/>
    <property type="molecule type" value="Genomic_DNA"/>
</dbReference>
<dbReference type="PANTHER" id="PTHR21502">
    <property type="entry name" value="ZINC FINGER PROTEIN DZIP1"/>
    <property type="match status" value="1"/>
</dbReference>
<keyword evidence="7" id="KW-0862">Zinc</keyword>
<evidence type="ECO:0000256" key="2">
    <source>
        <dbReference type="ARBA" id="ARBA00004120"/>
    </source>
</evidence>
<evidence type="ECO:0000313" key="11">
    <source>
        <dbReference type="EMBL" id="CAG9327143.1"/>
    </source>
</evidence>
<dbReference type="GO" id="GO:0005737">
    <property type="term" value="C:cytoplasm"/>
    <property type="evidence" value="ECO:0007669"/>
    <property type="project" value="TreeGrafter"/>
</dbReference>
<evidence type="ECO:0000313" key="12">
    <source>
        <dbReference type="Proteomes" id="UP001162131"/>
    </source>
</evidence>
<feature type="compositionally biased region" description="Polar residues" evidence="9">
    <location>
        <begin position="344"/>
        <end position="366"/>
    </location>
</feature>
<keyword evidence="5" id="KW-0963">Cytoplasm</keyword>
<keyword evidence="7" id="KW-0479">Metal-binding</keyword>
<feature type="coiled-coil region" evidence="8">
    <location>
        <begin position="119"/>
        <end position="146"/>
    </location>
</feature>
<dbReference type="GO" id="GO:0005814">
    <property type="term" value="C:centriole"/>
    <property type="evidence" value="ECO:0007669"/>
    <property type="project" value="UniProtKB-SubCell"/>
</dbReference>
<evidence type="ECO:0000256" key="7">
    <source>
        <dbReference type="PROSITE-ProRule" id="PRU00042"/>
    </source>
</evidence>
<protein>
    <recommendedName>
        <fullName evidence="10">C2H2-type domain-containing protein</fullName>
    </recommendedName>
</protein>
<gene>
    <name evidence="11" type="ORF">BSTOLATCC_MIC43187</name>
</gene>
<dbReference type="InterPro" id="IPR013087">
    <property type="entry name" value="Znf_C2H2_type"/>
</dbReference>
<feature type="region of interest" description="Disordered" evidence="9">
    <location>
        <begin position="538"/>
        <end position="587"/>
    </location>
</feature>
<dbReference type="InterPro" id="IPR032714">
    <property type="entry name" value="DZIP1_N"/>
</dbReference>